<dbReference type="Proteomes" id="UP000044616">
    <property type="component" value="Unassembled WGS sequence"/>
</dbReference>
<accession>A0A077UM78</accession>
<feature type="transmembrane region" description="Helical" evidence="1">
    <location>
        <begin position="67"/>
        <end position="89"/>
    </location>
</feature>
<evidence type="ECO:0000313" key="2">
    <source>
        <dbReference type="EMBL" id="CDR28272.1"/>
    </source>
</evidence>
<evidence type="ECO:0000256" key="1">
    <source>
        <dbReference type="SAM" id="Phobius"/>
    </source>
</evidence>
<protein>
    <submittedName>
        <fullName evidence="2">Membrane protein</fullName>
    </submittedName>
</protein>
<proteinExistence type="predicted"/>
<dbReference type="AlphaFoldDB" id="A0A077UM78"/>
<dbReference type="RefSeq" id="WP_047530711.1">
    <property type="nucleotide sequence ID" value="NZ_CCEH01000010.1"/>
</dbReference>
<dbReference type="EMBL" id="CCEH01000010">
    <property type="protein sequence ID" value="CDR28272.1"/>
    <property type="molecule type" value="Genomic_DNA"/>
</dbReference>
<reference evidence="2 3" key="1">
    <citation type="submission" date="2014-05" db="EMBL/GenBank/DDBJ databases">
        <authorList>
            <person name="Aslett A.Martin."/>
            <person name="De Silva Nishadi"/>
        </authorList>
    </citation>
    <scope>NUCLEOTIDE SEQUENCE [LARGE SCALE GENOMIC DNA]</scope>
</reference>
<evidence type="ECO:0000313" key="3">
    <source>
        <dbReference type="Proteomes" id="UP000044616"/>
    </source>
</evidence>
<organism evidence="2 3">
    <name type="scientific">Staphylococcus schweitzeri</name>
    <dbReference type="NCBI Taxonomy" id="1654388"/>
    <lineage>
        <taxon>Bacteria</taxon>
        <taxon>Bacillati</taxon>
        <taxon>Bacillota</taxon>
        <taxon>Bacilli</taxon>
        <taxon>Bacillales</taxon>
        <taxon>Staphylococcaceae</taxon>
        <taxon>Staphylococcus</taxon>
    </lineage>
</organism>
<gene>
    <name evidence="2" type="ORF">ERS140147_01402</name>
</gene>
<keyword evidence="1" id="KW-1133">Transmembrane helix</keyword>
<sequence>MSKKLFDKKVKKQLWFLNKKEKHDLDQHLASISESDNVNVNKPITYANAYLRQYIFKDKEAKSYSMFLILVMMIFAYVALLGIFLFGLITSLSGMQFFVNPKVDLSSTIVIFTIIGAILLMFVSIYFIKIATSYFTKKLLELKFNSK</sequence>
<name>A0A077UM78_9STAP</name>
<feature type="transmembrane region" description="Helical" evidence="1">
    <location>
        <begin position="109"/>
        <end position="128"/>
    </location>
</feature>
<keyword evidence="1" id="KW-0812">Transmembrane</keyword>
<keyword evidence="1" id="KW-0472">Membrane</keyword>